<keyword evidence="3" id="KW-1185">Reference proteome</keyword>
<gene>
    <name evidence="2" type="ORF">HME9302_00594</name>
</gene>
<dbReference type="AlphaFoldDB" id="A0A369Q899"/>
<evidence type="ECO:0000313" key="2">
    <source>
        <dbReference type="EMBL" id="RDC59406.1"/>
    </source>
</evidence>
<organism evidence="2 3">
    <name type="scientific">Alteripontixanthobacter maritimus</name>
    <dbReference type="NCBI Taxonomy" id="2161824"/>
    <lineage>
        <taxon>Bacteria</taxon>
        <taxon>Pseudomonadati</taxon>
        <taxon>Pseudomonadota</taxon>
        <taxon>Alphaproteobacteria</taxon>
        <taxon>Sphingomonadales</taxon>
        <taxon>Erythrobacteraceae</taxon>
        <taxon>Alteripontixanthobacter</taxon>
    </lineage>
</organism>
<evidence type="ECO:0000313" key="3">
    <source>
        <dbReference type="Proteomes" id="UP000253727"/>
    </source>
</evidence>
<protein>
    <submittedName>
        <fullName evidence="2">Uncharacterized protein</fullName>
    </submittedName>
</protein>
<dbReference type="EMBL" id="QBKA01000002">
    <property type="protein sequence ID" value="RDC59406.1"/>
    <property type="molecule type" value="Genomic_DNA"/>
</dbReference>
<dbReference type="Proteomes" id="UP000253727">
    <property type="component" value="Unassembled WGS sequence"/>
</dbReference>
<sequence length="95" mass="10415">MLARLSGARMMSSASESSPRSLRVTEQRLIASGGRAIETNGLSENGATLAPEEREVLLDIIAWLSTECWDDPAMDRATVYSLVRQLNARSLRYGS</sequence>
<feature type="compositionally biased region" description="Low complexity" evidence="1">
    <location>
        <begin position="1"/>
        <end position="21"/>
    </location>
</feature>
<name>A0A369Q899_9SPHN</name>
<reference evidence="2 3" key="1">
    <citation type="submission" date="2018-04" db="EMBL/GenBank/DDBJ databases">
        <title>Altererythrobacter sp. HME9302 genome sequencing and assembly.</title>
        <authorList>
            <person name="Kang H."/>
            <person name="Kim H."/>
            <person name="Joh K."/>
        </authorList>
    </citation>
    <scope>NUCLEOTIDE SEQUENCE [LARGE SCALE GENOMIC DNA]</scope>
    <source>
        <strain evidence="2 3">HME9302</strain>
    </source>
</reference>
<proteinExistence type="predicted"/>
<accession>A0A369Q899</accession>
<comment type="caution">
    <text evidence="2">The sequence shown here is derived from an EMBL/GenBank/DDBJ whole genome shotgun (WGS) entry which is preliminary data.</text>
</comment>
<feature type="region of interest" description="Disordered" evidence="1">
    <location>
        <begin position="1"/>
        <end position="23"/>
    </location>
</feature>
<evidence type="ECO:0000256" key="1">
    <source>
        <dbReference type="SAM" id="MobiDB-lite"/>
    </source>
</evidence>